<reference evidence="7 8" key="1">
    <citation type="journal article" date="2016" name="PLoS ONE">
        <title>The Identification of Novel Diagnostic Marker Genes for the Detection of Beer Spoiling Pediococcus damnosus Strains Using the BlAst Diagnostic Gene findEr.</title>
        <authorList>
            <person name="Behr J."/>
            <person name="Geissler A.J."/>
            <person name="Schmid J."/>
            <person name="Zehe A."/>
            <person name="Vogel R.F."/>
        </authorList>
    </citation>
    <scope>NUCLEOTIDE SEQUENCE [LARGE SCALE GENOMIC DNA]</scope>
    <source>
        <strain evidence="5 8">TMW 2.1533</strain>
        <strain evidence="6 7">TMW 2.1535</strain>
    </source>
</reference>
<dbReference type="PANTHER" id="PTHR30146:SF154">
    <property type="entry name" value="TRANSCRIPTION REGULATOR, MEMBER OF GALR FAMILY"/>
    <property type="match status" value="1"/>
</dbReference>
<dbReference type="Proteomes" id="UP000076405">
    <property type="component" value="Chromosome"/>
</dbReference>
<dbReference type="InterPro" id="IPR046335">
    <property type="entry name" value="LacI/GalR-like_sensor"/>
</dbReference>
<dbReference type="EMBL" id="CP012288">
    <property type="protein sequence ID" value="AMV67353.1"/>
    <property type="molecule type" value="Genomic_DNA"/>
</dbReference>
<dbReference type="GO" id="GO:0003700">
    <property type="term" value="F:DNA-binding transcription factor activity"/>
    <property type="evidence" value="ECO:0007669"/>
    <property type="project" value="TreeGrafter"/>
</dbReference>
<dbReference type="InterPro" id="IPR028082">
    <property type="entry name" value="Peripla_BP_I"/>
</dbReference>
<keyword evidence="7" id="KW-1185">Reference proteome</keyword>
<dbReference type="PRINTS" id="PR00036">
    <property type="entry name" value="HTHLACI"/>
</dbReference>
<name>A0AAC9B1Z4_9LACO</name>
<organism evidence="5 8">
    <name type="scientific">Pediococcus damnosus</name>
    <dbReference type="NCBI Taxonomy" id="51663"/>
    <lineage>
        <taxon>Bacteria</taxon>
        <taxon>Bacillati</taxon>
        <taxon>Bacillota</taxon>
        <taxon>Bacilli</taxon>
        <taxon>Lactobacillales</taxon>
        <taxon>Lactobacillaceae</taxon>
        <taxon>Pediococcus</taxon>
    </lineage>
</organism>
<dbReference type="PANTHER" id="PTHR30146">
    <property type="entry name" value="LACI-RELATED TRANSCRIPTIONAL REPRESSOR"/>
    <property type="match status" value="1"/>
</dbReference>
<protein>
    <submittedName>
        <fullName evidence="5">Maltose operon transcriptional repressor MalR, LacI family</fullName>
    </submittedName>
</protein>
<gene>
    <name evidence="5" type="ORF">ADU70_1272</name>
    <name evidence="6" type="ORF">ADU72_1424</name>
</gene>
<dbReference type="GO" id="GO:0000976">
    <property type="term" value="F:transcription cis-regulatory region binding"/>
    <property type="evidence" value="ECO:0007669"/>
    <property type="project" value="TreeGrafter"/>
</dbReference>
<dbReference type="InterPro" id="IPR000843">
    <property type="entry name" value="HTH_LacI"/>
</dbReference>
<accession>A0AAC9B1Z4</accession>
<evidence type="ECO:0000259" key="4">
    <source>
        <dbReference type="PROSITE" id="PS50932"/>
    </source>
</evidence>
<dbReference type="CDD" id="cd01392">
    <property type="entry name" value="HTH_LacI"/>
    <property type="match status" value="1"/>
</dbReference>
<dbReference type="Pfam" id="PF00356">
    <property type="entry name" value="LacI"/>
    <property type="match status" value="1"/>
</dbReference>
<evidence type="ECO:0000256" key="3">
    <source>
        <dbReference type="ARBA" id="ARBA00023163"/>
    </source>
</evidence>
<dbReference type="EMBL" id="CP012275">
    <property type="protein sequence ID" value="AMV62762.1"/>
    <property type="molecule type" value="Genomic_DNA"/>
</dbReference>
<dbReference type="Gene3D" id="3.40.50.2300">
    <property type="match status" value="2"/>
</dbReference>
<keyword evidence="1" id="KW-0805">Transcription regulation</keyword>
<evidence type="ECO:0000256" key="2">
    <source>
        <dbReference type="ARBA" id="ARBA00023125"/>
    </source>
</evidence>
<dbReference type="PROSITE" id="PS00356">
    <property type="entry name" value="HTH_LACI_1"/>
    <property type="match status" value="1"/>
</dbReference>
<dbReference type="KEGG" id="pdm:ADU72_1424"/>
<evidence type="ECO:0000256" key="1">
    <source>
        <dbReference type="ARBA" id="ARBA00023015"/>
    </source>
</evidence>
<dbReference type="Pfam" id="PF13377">
    <property type="entry name" value="Peripla_BP_3"/>
    <property type="match status" value="1"/>
</dbReference>
<dbReference type="SUPFAM" id="SSF47413">
    <property type="entry name" value="lambda repressor-like DNA-binding domains"/>
    <property type="match status" value="1"/>
</dbReference>
<keyword evidence="2" id="KW-0238">DNA-binding</keyword>
<dbReference type="Proteomes" id="UP000076244">
    <property type="component" value="Chromosome"/>
</dbReference>
<sequence length="334" mass="37679">MIMNTYELLGEERSLIATLNDVAKLANVSKMTVSRVINHPDKVTNDLKQLVYQAMHEVDYHPNMAAKALVNNSTQIIKFCVLEDIDTTEPYYMNLMIGIARALDAQQYSLQLVTRQNFDIGNCDGYVVTGMRKKDFDWIGNLKKPVVIFGENRFGFDYVDTNNKAGTFMISELAVKRGYKRLIFIGMDSHESFEYSREAGYLQLIQENQMVSEIHRFDNHSHLSQQFIIENWDDFGPDTCFICASDRLALGAERGIESCGGLIPVDYGVTGFDGVFLNQVAFPRITTVKQSIVEMGMACGEKLLNKIVNHIDKDGSLMFEPKISMGGTVRDSSK</sequence>
<evidence type="ECO:0000313" key="5">
    <source>
        <dbReference type="EMBL" id="AMV62762.1"/>
    </source>
</evidence>
<dbReference type="SUPFAM" id="SSF53822">
    <property type="entry name" value="Periplasmic binding protein-like I"/>
    <property type="match status" value="1"/>
</dbReference>
<feature type="domain" description="HTH lacI-type" evidence="4">
    <location>
        <begin position="17"/>
        <end position="71"/>
    </location>
</feature>
<dbReference type="PROSITE" id="PS50932">
    <property type="entry name" value="HTH_LACI_2"/>
    <property type="match status" value="1"/>
</dbReference>
<dbReference type="Gene3D" id="1.10.260.40">
    <property type="entry name" value="lambda repressor-like DNA-binding domains"/>
    <property type="match status" value="1"/>
</dbReference>
<dbReference type="InterPro" id="IPR010982">
    <property type="entry name" value="Lambda_DNA-bd_dom_sf"/>
</dbReference>
<dbReference type="AlphaFoldDB" id="A0AAC9B1Z4"/>
<evidence type="ECO:0000313" key="7">
    <source>
        <dbReference type="Proteomes" id="UP000076244"/>
    </source>
</evidence>
<evidence type="ECO:0000313" key="8">
    <source>
        <dbReference type="Proteomes" id="UP000076405"/>
    </source>
</evidence>
<proteinExistence type="predicted"/>
<dbReference type="SMART" id="SM00354">
    <property type="entry name" value="HTH_LACI"/>
    <property type="match status" value="1"/>
</dbReference>
<keyword evidence="3" id="KW-0804">Transcription</keyword>
<evidence type="ECO:0000313" key="6">
    <source>
        <dbReference type="EMBL" id="AMV67353.1"/>
    </source>
</evidence>